<gene>
    <name evidence="1" type="ORF">V8G54_016367</name>
</gene>
<reference evidence="1 2" key="1">
    <citation type="journal article" date="2023" name="Life. Sci Alliance">
        <title>Evolutionary insights into 3D genome organization and epigenetic landscape of Vigna mungo.</title>
        <authorList>
            <person name="Junaid A."/>
            <person name="Singh B."/>
            <person name="Bhatia S."/>
        </authorList>
    </citation>
    <scope>NUCLEOTIDE SEQUENCE [LARGE SCALE GENOMIC DNA]</scope>
    <source>
        <strain evidence="1">Urdbean</strain>
    </source>
</reference>
<organism evidence="1 2">
    <name type="scientific">Vigna mungo</name>
    <name type="common">Black gram</name>
    <name type="synonym">Phaseolus mungo</name>
    <dbReference type="NCBI Taxonomy" id="3915"/>
    <lineage>
        <taxon>Eukaryota</taxon>
        <taxon>Viridiplantae</taxon>
        <taxon>Streptophyta</taxon>
        <taxon>Embryophyta</taxon>
        <taxon>Tracheophyta</taxon>
        <taxon>Spermatophyta</taxon>
        <taxon>Magnoliopsida</taxon>
        <taxon>eudicotyledons</taxon>
        <taxon>Gunneridae</taxon>
        <taxon>Pentapetalae</taxon>
        <taxon>rosids</taxon>
        <taxon>fabids</taxon>
        <taxon>Fabales</taxon>
        <taxon>Fabaceae</taxon>
        <taxon>Papilionoideae</taxon>
        <taxon>50 kb inversion clade</taxon>
        <taxon>NPAAA clade</taxon>
        <taxon>indigoferoid/millettioid clade</taxon>
        <taxon>Phaseoleae</taxon>
        <taxon>Vigna</taxon>
    </lineage>
</organism>
<keyword evidence="2" id="KW-1185">Reference proteome</keyword>
<accession>A0AAQ3RZ97</accession>
<proteinExistence type="predicted"/>
<dbReference type="EMBL" id="CP144696">
    <property type="protein sequence ID" value="WVZ11837.1"/>
    <property type="molecule type" value="Genomic_DNA"/>
</dbReference>
<evidence type="ECO:0000313" key="2">
    <source>
        <dbReference type="Proteomes" id="UP001374535"/>
    </source>
</evidence>
<protein>
    <submittedName>
        <fullName evidence="1">Uncharacterized protein</fullName>
    </submittedName>
</protein>
<name>A0AAQ3RZ97_VIGMU</name>
<dbReference type="Proteomes" id="UP001374535">
    <property type="component" value="Chromosome 5"/>
</dbReference>
<dbReference type="AlphaFoldDB" id="A0AAQ3RZ97"/>
<sequence>MMFSRAMAATEMVECDELYYGASFYKKKCLWVQVWMCTTEVLRNELASMPQIFLKLHGSRKIKSIRLKLFLINVFLTFFRRLSCGKKRSSCFCVSKRWLMLMSSICRAEIYKSEDLTEGFATCHDEMASVDEDLVIENDGYLSRCLEGKKATDVRLAAIVVGTSARGGLGNYFGSNTTY</sequence>
<evidence type="ECO:0000313" key="1">
    <source>
        <dbReference type="EMBL" id="WVZ11837.1"/>
    </source>
</evidence>